<dbReference type="Pfam" id="PF00270">
    <property type="entry name" value="DEAD"/>
    <property type="match status" value="1"/>
</dbReference>
<evidence type="ECO:0000256" key="1">
    <source>
        <dbReference type="ARBA" id="ARBA00012552"/>
    </source>
</evidence>
<dbReference type="CDD" id="cd00268">
    <property type="entry name" value="DEADc"/>
    <property type="match status" value="1"/>
</dbReference>
<dbReference type="GO" id="GO:0005524">
    <property type="term" value="F:ATP binding"/>
    <property type="evidence" value="ECO:0007669"/>
    <property type="project" value="UniProtKB-KW"/>
</dbReference>
<gene>
    <name evidence="9" type="ORF">GL50803_0017497</name>
</gene>
<evidence type="ECO:0000259" key="7">
    <source>
        <dbReference type="PROSITE" id="PS51192"/>
    </source>
</evidence>
<dbReference type="PROSITE" id="PS51194">
    <property type="entry name" value="HELICASE_CTER"/>
    <property type="match status" value="1"/>
</dbReference>
<dbReference type="InterPro" id="IPR011545">
    <property type="entry name" value="DEAD/DEAH_box_helicase_dom"/>
</dbReference>
<dbReference type="SUPFAM" id="SSF52540">
    <property type="entry name" value="P-loop containing nucleoside triphosphate hydrolases"/>
    <property type="match status" value="1"/>
</dbReference>
<comment type="caution">
    <text evidence="9">The sequence shown here is derived from an EMBL/GenBank/DDBJ whole genome shotgun (WGS) entry which is preliminary data.</text>
</comment>
<dbReference type="EMBL" id="AACB03000002">
    <property type="protein sequence ID" value="KAE8303404.1"/>
    <property type="molecule type" value="Genomic_DNA"/>
</dbReference>
<organism evidence="9 10">
    <name type="scientific">Giardia intestinalis (strain ATCC 50803 / WB clone C6)</name>
    <name type="common">Giardia lamblia</name>
    <dbReference type="NCBI Taxonomy" id="184922"/>
    <lineage>
        <taxon>Eukaryota</taxon>
        <taxon>Metamonada</taxon>
        <taxon>Diplomonadida</taxon>
        <taxon>Hexamitidae</taxon>
        <taxon>Giardiinae</taxon>
        <taxon>Giardia</taxon>
    </lineage>
</organism>
<dbReference type="SMART" id="SM00487">
    <property type="entry name" value="DEXDc"/>
    <property type="match status" value="1"/>
</dbReference>
<sequence length="736" mass="81078">MFGGFAGFGEEPATSGVTVATGDAQAQKQYPPTSIASSVNAIDNQSFARFGSHTSSFSATKAHPTAMSALDDDFSDSAPAQRRRNESSAGSPFYNASASKGASRSEGSEPPRKHGFSIQHDEDSSRLSLFSRLKSSTSSGGRQSSKVMSSLPLGRRKLRESRMHISWPSGPIEVAKLDDFQKDFYCATDQASAKATKEIHEYLQSHSMVFHGDYEPVIFFDFSGLDPHFSNAMYDLQFTKKAGDCCLSTILKNHYKFSKPTCVQAASWPILIQGRDCIGIAETGSGKTHAFSIPALLHAAAQPPTSEAVPSPIVVVFAPARELASQIYMEIENLLDHFNSMLYRCYGDEIAYDGTKKTPLRPLYAAVSYGGKDWRDHYKKMMVEPLDILVTTPGIFGYFYGRNLINLSRVTYAVLDECDAILSSGFKAELDILLTNSASNRQTLLWSATWPSEVSEVAQSYLNENTVFLGIGNYRASVNKHVIQHIVVAKSIKQKNIYLIDLLKCIMDGTFDDSMEKLQGNGVFTSIATSIQDEYRAWCSSLKQQSKDQSPETSEASASVRIIVFVNKKISADEIHDELSKLYGGKSCIIHGDIPQIDRETALEKFKNDEGSILVATDAVARGVHIEGVTHVINYDIPKEHVSYVHRCGRTGRAGKFGHAISIFLPCTDRQMVDALAGYFKENNESATLPPEFLDHDADSNDANRISRRGPRTTKRDFKDQSGQPFANDDDDPFDG</sequence>
<feature type="compositionally biased region" description="Low complexity" evidence="6">
    <location>
        <begin position="126"/>
        <end position="145"/>
    </location>
</feature>
<proteinExistence type="predicted"/>
<accession>A0A644F443</accession>
<dbReference type="SMART" id="SM00490">
    <property type="entry name" value="HELICc"/>
    <property type="match status" value="1"/>
</dbReference>
<dbReference type="Proteomes" id="UP000001548">
    <property type="component" value="Unassembled WGS sequence"/>
</dbReference>
<name>A0A644F443_GIAIC</name>
<evidence type="ECO:0000256" key="6">
    <source>
        <dbReference type="SAM" id="MobiDB-lite"/>
    </source>
</evidence>
<feature type="region of interest" description="Disordered" evidence="6">
    <location>
        <begin position="1"/>
        <end position="32"/>
    </location>
</feature>
<dbReference type="InterPro" id="IPR001650">
    <property type="entry name" value="Helicase_C-like"/>
</dbReference>
<dbReference type="EC" id="3.6.4.13" evidence="1"/>
<evidence type="ECO:0000256" key="3">
    <source>
        <dbReference type="ARBA" id="ARBA00022801"/>
    </source>
</evidence>
<evidence type="ECO:0000313" key="9">
    <source>
        <dbReference type="EMBL" id="KAE8303404.1"/>
    </source>
</evidence>
<dbReference type="Gene3D" id="3.40.50.300">
    <property type="entry name" value="P-loop containing nucleotide triphosphate hydrolases"/>
    <property type="match status" value="2"/>
</dbReference>
<keyword evidence="3" id="KW-0378">Hydrolase</keyword>
<dbReference type="GO" id="GO:0003729">
    <property type="term" value="F:mRNA binding"/>
    <property type="evidence" value="ECO:0000318"/>
    <property type="project" value="GO_Central"/>
</dbReference>
<dbReference type="CDD" id="cd18787">
    <property type="entry name" value="SF2_C_DEAD"/>
    <property type="match status" value="1"/>
</dbReference>
<feature type="region of interest" description="Disordered" evidence="6">
    <location>
        <begin position="69"/>
        <end position="153"/>
    </location>
</feature>
<protein>
    <recommendedName>
        <fullName evidence="1">RNA helicase</fullName>
        <ecNumber evidence="1">3.6.4.13</ecNumber>
    </recommendedName>
</protein>
<evidence type="ECO:0000256" key="4">
    <source>
        <dbReference type="ARBA" id="ARBA00022806"/>
    </source>
</evidence>
<dbReference type="PROSITE" id="PS51192">
    <property type="entry name" value="HELICASE_ATP_BIND_1"/>
    <property type="match status" value="1"/>
</dbReference>
<evidence type="ECO:0000256" key="5">
    <source>
        <dbReference type="ARBA" id="ARBA00022840"/>
    </source>
</evidence>
<reference evidence="9 10" key="1">
    <citation type="journal article" date="2007" name="Science">
        <title>Genomic minimalism in the early diverging intestinal parasite Giardia lamblia.</title>
        <authorList>
            <person name="Morrison H.G."/>
            <person name="McArthur A.G."/>
            <person name="Gillin F.D."/>
            <person name="Aley S.B."/>
            <person name="Adam R.D."/>
            <person name="Olsen G.J."/>
            <person name="Best A.A."/>
            <person name="Cande W.Z."/>
            <person name="Chen F."/>
            <person name="Cipriano M.J."/>
            <person name="Davids B.J."/>
            <person name="Dawson S.C."/>
            <person name="Elmendorf H.G."/>
            <person name="Hehl A.B."/>
            <person name="Holder M.E."/>
            <person name="Huse S.M."/>
            <person name="Kim U.U."/>
            <person name="Lasek-Nesselquist E."/>
            <person name="Manning G."/>
            <person name="Nigam A."/>
            <person name="Nixon J.E."/>
            <person name="Palm D."/>
            <person name="Passamaneck N.E."/>
            <person name="Prabhu A."/>
            <person name="Reich C.I."/>
            <person name="Reiner D.S."/>
            <person name="Samuelson J."/>
            <person name="Svard S.G."/>
            <person name="Sogin M.L."/>
        </authorList>
    </citation>
    <scope>NUCLEOTIDE SEQUENCE [LARGE SCALE GENOMIC DNA]</scope>
    <source>
        <strain evidence="9 10">WB C6</strain>
    </source>
</reference>
<evidence type="ECO:0000256" key="2">
    <source>
        <dbReference type="ARBA" id="ARBA00022741"/>
    </source>
</evidence>
<feature type="domain" description="Helicase C-terminal" evidence="8">
    <location>
        <begin position="541"/>
        <end position="697"/>
    </location>
</feature>
<dbReference type="InParanoid" id="A0A644F443"/>
<evidence type="ECO:0000259" key="8">
    <source>
        <dbReference type="PROSITE" id="PS51194"/>
    </source>
</evidence>
<dbReference type="PANTHER" id="PTHR47958">
    <property type="entry name" value="ATP-DEPENDENT RNA HELICASE DBP3"/>
    <property type="match status" value="1"/>
</dbReference>
<evidence type="ECO:0000313" key="10">
    <source>
        <dbReference type="Proteomes" id="UP000001548"/>
    </source>
</evidence>
<dbReference type="InterPro" id="IPR014001">
    <property type="entry name" value="Helicase_ATP-bd"/>
</dbReference>
<dbReference type="AlphaFoldDB" id="A0A644F443"/>
<dbReference type="Pfam" id="PF00271">
    <property type="entry name" value="Helicase_C"/>
    <property type="match status" value="1"/>
</dbReference>
<feature type="region of interest" description="Disordered" evidence="6">
    <location>
        <begin position="690"/>
        <end position="736"/>
    </location>
</feature>
<dbReference type="InterPro" id="IPR027417">
    <property type="entry name" value="P-loop_NTPase"/>
</dbReference>
<feature type="domain" description="Helicase ATP-binding" evidence="7">
    <location>
        <begin position="268"/>
        <end position="468"/>
    </location>
</feature>
<keyword evidence="2" id="KW-0547">Nucleotide-binding</keyword>
<dbReference type="InterPro" id="IPR044742">
    <property type="entry name" value="DEAD/DEAH_RhlB"/>
</dbReference>
<keyword evidence="5" id="KW-0067">ATP-binding</keyword>
<feature type="compositionally biased region" description="Polar residues" evidence="6">
    <location>
        <begin position="87"/>
        <end position="102"/>
    </location>
</feature>
<dbReference type="GO" id="GO:0016787">
    <property type="term" value="F:hydrolase activity"/>
    <property type="evidence" value="ECO:0007669"/>
    <property type="project" value="UniProtKB-KW"/>
</dbReference>
<keyword evidence="4 9" id="KW-0347">Helicase</keyword>
<keyword evidence="10" id="KW-1185">Reference proteome</keyword>
<dbReference type="GO" id="GO:0003724">
    <property type="term" value="F:RNA helicase activity"/>
    <property type="evidence" value="ECO:0000318"/>
    <property type="project" value="GO_Central"/>
</dbReference>